<evidence type="ECO:0000313" key="1">
    <source>
        <dbReference type="EMBL" id="PVY46306.1"/>
    </source>
</evidence>
<dbReference type="Pfam" id="PF20330">
    <property type="entry name" value="DUF6625"/>
    <property type="match status" value="1"/>
</dbReference>
<organism evidence="1 2">
    <name type="scientific">Intestinimonas butyriciproducens</name>
    <dbReference type="NCBI Taxonomy" id="1297617"/>
    <lineage>
        <taxon>Bacteria</taxon>
        <taxon>Bacillati</taxon>
        <taxon>Bacillota</taxon>
        <taxon>Clostridia</taxon>
        <taxon>Eubacteriales</taxon>
        <taxon>Intestinimonas</taxon>
    </lineage>
</organism>
<dbReference type="Proteomes" id="UP000245778">
    <property type="component" value="Unassembled WGS sequence"/>
</dbReference>
<dbReference type="OrthoDB" id="1910631at2"/>
<accession>A0A2U1BCB7</accession>
<gene>
    <name evidence="1" type="ORF">C7373_11713</name>
</gene>
<reference evidence="1 2" key="1">
    <citation type="submission" date="2018-04" db="EMBL/GenBank/DDBJ databases">
        <title>Genomic Encyclopedia of Type Strains, Phase IV (KMG-IV): sequencing the most valuable type-strain genomes for metagenomic binning, comparative biology and taxonomic classification.</title>
        <authorList>
            <person name="Goeker M."/>
        </authorList>
    </citation>
    <scope>NUCLEOTIDE SEQUENCE [LARGE SCALE GENOMIC DNA]</scope>
    <source>
        <strain evidence="1 2">DSM 26588</strain>
    </source>
</reference>
<dbReference type="EMBL" id="QEKK01000017">
    <property type="protein sequence ID" value="PVY46306.1"/>
    <property type="molecule type" value="Genomic_DNA"/>
</dbReference>
<comment type="caution">
    <text evidence="1">The sequence shown here is derived from an EMBL/GenBank/DDBJ whole genome shotgun (WGS) entry which is preliminary data.</text>
</comment>
<dbReference type="InterPro" id="IPR046733">
    <property type="entry name" value="DUF6625"/>
</dbReference>
<sequence>MKKIGIVVPYYGKFPNYFALFLRSCENNPTIDWIVFTDIMEVVEYPKNVLRVQMTFQELKKWFQSKFDFPIVLDSPYKLCDYKVMTGYLFNDYLKDYDYWGYSDADMLFGDIRKFLPDNKLEQYDKIGHLGHFTLYRNTEEINTLFMKRIYGHERYKEVLTSSAHFAFDEWFGININDIFINQKKRVWFFNDFFDVEAYEENFHRVMLELDCVDISKRRWSVEKRASFASWEDGHVYQWLENGDGWAKKEWMYVHFQKRKMEVCLPYNKATRFLCVPNQFIPYSDIIPCKYRIRSFKMGLINKRHWKKWARGTVYWIKEKTGPVRQWIFGKKRREEI</sequence>
<dbReference type="AlphaFoldDB" id="A0A2U1BCB7"/>
<dbReference type="GeneID" id="93230368"/>
<protein>
    <submittedName>
        <fullName evidence="1">Uncharacterized protein</fullName>
    </submittedName>
</protein>
<evidence type="ECO:0000313" key="2">
    <source>
        <dbReference type="Proteomes" id="UP000245778"/>
    </source>
</evidence>
<dbReference type="RefSeq" id="WP_129868860.1">
    <property type="nucleotide sequence ID" value="NZ_CP011524.1"/>
</dbReference>
<name>A0A2U1BCB7_9FIRM</name>
<proteinExistence type="predicted"/>